<dbReference type="EMBL" id="KN835476">
    <property type="protein sequence ID" value="KIK37093.1"/>
    <property type="molecule type" value="Genomic_DNA"/>
</dbReference>
<dbReference type="STRING" id="930992.A0A0D0AZ18"/>
<sequence length="420" mass="47202">MVSAVQSPFATLLKRSKFSSFDPLIAQVYTTHGGDAHRGNWGFKRPLPIRRRGAYITVKAVDSLEQQTEWNSAEPQAMWMKNWNELQLNPTLGGQRRASSEDSGDMVDSEYAPMRMDPKFWRLSSVPNIRAMSNSEFKKYVEHIRRKRGFFFEHQTMKAKALKKQKEMKKWADEVASKETKADLSKDSFTSRGSFKEKKAFPEKLPTLDDFAMWESEGIRENPRSRSLESVPHRSAGLHYSHFSALQTYLSTNDHKGRLLEEIKGDKGKPLYYVASYAGMGTLVQQKNSGVGKVMTWGDANKTGGVRLRPESASLEKAPEVVYKRQGLKAAKLSMTAFVNDAQSHSQSNNHRPGSLGYIAAEPLKPFANHASRPKRSARFDNIVQKSTQPQPQAPSTTTLDFLTDILKRQGPGAKGDGDL</sequence>
<gene>
    <name evidence="2" type="ORF">CY34DRAFT_810704</name>
</gene>
<dbReference type="InterPro" id="IPR016712">
    <property type="entry name" value="Rbsml_bS1m-like"/>
</dbReference>
<protein>
    <submittedName>
        <fullName evidence="2">Uncharacterized protein</fullName>
    </submittedName>
</protein>
<evidence type="ECO:0000256" key="1">
    <source>
        <dbReference type="SAM" id="MobiDB-lite"/>
    </source>
</evidence>
<accession>A0A0D0AZ18</accession>
<name>A0A0D0AZ18_9AGAM</name>
<evidence type="ECO:0000313" key="3">
    <source>
        <dbReference type="Proteomes" id="UP000054485"/>
    </source>
</evidence>
<reference evidence="2 3" key="1">
    <citation type="submission" date="2014-04" db="EMBL/GenBank/DDBJ databases">
        <authorList>
            <consortium name="DOE Joint Genome Institute"/>
            <person name="Kuo A."/>
            <person name="Ruytinx J."/>
            <person name="Rineau F."/>
            <person name="Colpaert J."/>
            <person name="Kohler A."/>
            <person name="Nagy L.G."/>
            <person name="Floudas D."/>
            <person name="Copeland A."/>
            <person name="Barry K.W."/>
            <person name="Cichocki N."/>
            <person name="Veneault-Fourrey C."/>
            <person name="LaButti K."/>
            <person name="Lindquist E.A."/>
            <person name="Lipzen A."/>
            <person name="Lundell T."/>
            <person name="Morin E."/>
            <person name="Murat C."/>
            <person name="Sun H."/>
            <person name="Tunlid A."/>
            <person name="Henrissat B."/>
            <person name="Grigoriev I.V."/>
            <person name="Hibbett D.S."/>
            <person name="Martin F."/>
            <person name="Nordberg H.P."/>
            <person name="Cantor M.N."/>
            <person name="Hua S.X."/>
        </authorList>
    </citation>
    <scope>NUCLEOTIDE SEQUENCE [LARGE SCALE GENOMIC DNA]</scope>
    <source>
        <strain evidence="2 3">UH-Slu-Lm8-n1</strain>
    </source>
</reference>
<proteinExistence type="predicted"/>
<dbReference type="InParanoid" id="A0A0D0AZ18"/>
<reference evidence="3" key="2">
    <citation type="submission" date="2015-01" db="EMBL/GenBank/DDBJ databases">
        <title>Evolutionary Origins and Diversification of the Mycorrhizal Mutualists.</title>
        <authorList>
            <consortium name="DOE Joint Genome Institute"/>
            <consortium name="Mycorrhizal Genomics Consortium"/>
            <person name="Kohler A."/>
            <person name="Kuo A."/>
            <person name="Nagy L.G."/>
            <person name="Floudas D."/>
            <person name="Copeland A."/>
            <person name="Barry K.W."/>
            <person name="Cichocki N."/>
            <person name="Veneault-Fourrey C."/>
            <person name="LaButti K."/>
            <person name="Lindquist E.A."/>
            <person name="Lipzen A."/>
            <person name="Lundell T."/>
            <person name="Morin E."/>
            <person name="Murat C."/>
            <person name="Riley R."/>
            <person name="Ohm R."/>
            <person name="Sun H."/>
            <person name="Tunlid A."/>
            <person name="Henrissat B."/>
            <person name="Grigoriev I.V."/>
            <person name="Hibbett D.S."/>
            <person name="Martin F."/>
        </authorList>
    </citation>
    <scope>NUCLEOTIDE SEQUENCE [LARGE SCALE GENOMIC DNA]</scope>
    <source>
        <strain evidence="3">UH-Slu-Lm8-n1</strain>
    </source>
</reference>
<keyword evidence="3" id="KW-1185">Reference proteome</keyword>
<dbReference type="OrthoDB" id="2735536at2759"/>
<feature type="compositionally biased region" description="Low complexity" evidence="1">
    <location>
        <begin position="385"/>
        <end position="399"/>
    </location>
</feature>
<dbReference type="AlphaFoldDB" id="A0A0D0AZ18"/>
<dbReference type="Pfam" id="PF11709">
    <property type="entry name" value="Mit_ribos_Mrp51"/>
    <property type="match status" value="1"/>
</dbReference>
<dbReference type="Proteomes" id="UP000054485">
    <property type="component" value="Unassembled WGS sequence"/>
</dbReference>
<organism evidence="2 3">
    <name type="scientific">Suillus luteus UH-Slu-Lm8-n1</name>
    <dbReference type="NCBI Taxonomy" id="930992"/>
    <lineage>
        <taxon>Eukaryota</taxon>
        <taxon>Fungi</taxon>
        <taxon>Dikarya</taxon>
        <taxon>Basidiomycota</taxon>
        <taxon>Agaricomycotina</taxon>
        <taxon>Agaricomycetes</taxon>
        <taxon>Agaricomycetidae</taxon>
        <taxon>Boletales</taxon>
        <taxon>Suillineae</taxon>
        <taxon>Suillaceae</taxon>
        <taxon>Suillus</taxon>
    </lineage>
</organism>
<feature type="region of interest" description="Disordered" evidence="1">
    <location>
        <begin position="383"/>
        <end position="420"/>
    </location>
</feature>
<evidence type="ECO:0000313" key="2">
    <source>
        <dbReference type="EMBL" id="KIK37093.1"/>
    </source>
</evidence>
<dbReference type="PANTHER" id="PTHR28058:SF1">
    <property type="entry name" value="SMALL RIBOSOMAL SUBUNIT PROTEIN BS1M"/>
    <property type="match status" value="1"/>
</dbReference>
<dbReference type="HOGENOM" id="CLU_036734_0_0_1"/>
<dbReference type="PANTHER" id="PTHR28058">
    <property type="entry name" value="37S RIBOSOMAL PROTEIN MRP51, MITOCHONDRIAL"/>
    <property type="match status" value="1"/>
</dbReference>